<keyword evidence="3 4" id="KW-1278">Translocase</keyword>
<keyword evidence="2 3" id="KW-0813">Transport</keyword>
<dbReference type="Proteomes" id="UP000568106">
    <property type="component" value="Unassembled WGS sequence"/>
</dbReference>
<dbReference type="PANTHER" id="PTHR10884">
    <property type="entry name" value="NADH DEHYDROGENASE UBIQUINONE IRON-SULFUR PROTEIN 3"/>
    <property type="match status" value="1"/>
</dbReference>
<name>A0A7W8MQI5_9BACT</name>
<comment type="subcellular location">
    <subcellularLocation>
        <location evidence="3">Cell membrane</location>
        <topology evidence="3">Peripheral membrane protein</topology>
        <orientation evidence="3">Cytoplasmic side</orientation>
    </subcellularLocation>
</comment>
<keyword evidence="3" id="KW-1003">Cell membrane</keyword>
<dbReference type="NCBIfam" id="TIGR01961">
    <property type="entry name" value="NuoC_fam"/>
    <property type="match status" value="1"/>
</dbReference>
<dbReference type="GO" id="GO:0050136">
    <property type="term" value="F:NADH dehydrogenase (quinone) (non-electrogenic) activity"/>
    <property type="evidence" value="ECO:0007669"/>
    <property type="project" value="UniProtKB-UniRule"/>
</dbReference>
<dbReference type="AlphaFoldDB" id="A0A7W8MQI5"/>
<dbReference type="GO" id="GO:0008137">
    <property type="term" value="F:NADH dehydrogenase (ubiquinone) activity"/>
    <property type="evidence" value="ECO:0007669"/>
    <property type="project" value="InterPro"/>
</dbReference>
<protein>
    <recommendedName>
        <fullName evidence="3">NADH-quinone oxidoreductase subunit C</fullName>
        <ecNumber evidence="3">7.1.1.-</ecNumber>
    </recommendedName>
    <alternativeName>
        <fullName evidence="3">NADH dehydrogenase I subunit C</fullName>
    </alternativeName>
    <alternativeName>
        <fullName evidence="3">NDH-1 subunit C</fullName>
    </alternativeName>
</protein>
<dbReference type="Gene3D" id="3.30.460.80">
    <property type="entry name" value="NADH:ubiquinone oxidoreductase, 30kDa subunit"/>
    <property type="match status" value="1"/>
</dbReference>
<organism evidence="7 8">
    <name type="scientific">Tunturiibacter empetritectus</name>
    <dbReference type="NCBI Taxonomy" id="3069691"/>
    <lineage>
        <taxon>Bacteria</taxon>
        <taxon>Pseudomonadati</taxon>
        <taxon>Acidobacteriota</taxon>
        <taxon>Terriglobia</taxon>
        <taxon>Terriglobales</taxon>
        <taxon>Acidobacteriaceae</taxon>
        <taxon>Tunturiibacter</taxon>
    </lineage>
</organism>
<dbReference type="EMBL" id="JACHDY010000001">
    <property type="protein sequence ID" value="MBB5316287.1"/>
    <property type="molecule type" value="Genomic_DNA"/>
</dbReference>
<keyword evidence="3 4" id="KW-0520">NAD</keyword>
<dbReference type="GO" id="GO:0005886">
    <property type="term" value="C:plasma membrane"/>
    <property type="evidence" value="ECO:0007669"/>
    <property type="project" value="UniProtKB-SubCell"/>
</dbReference>
<dbReference type="InterPro" id="IPR037232">
    <property type="entry name" value="NADH_quin_OxRdtase_su_C/D-like"/>
</dbReference>
<comment type="caution">
    <text evidence="7">The sequence shown here is derived from an EMBL/GenBank/DDBJ whole genome shotgun (WGS) entry which is preliminary data.</text>
</comment>
<dbReference type="SUPFAM" id="SSF143243">
    <property type="entry name" value="Nqo5-like"/>
    <property type="match status" value="1"/>
</dbReference>
<dbReference type="InterPro" id="IPR010218">
    <property type="entry name" value="NADH_DH_suC"/>
</dbReference>
<dbReference type="PROSITE" id="PS00542">
    <property type="entry name" value="COMPLEX1_30K"/>
    <property type="match status" value="1"/>
</dbReference>
<evidence type="ECO:0000256" key="4">
    <source>
        <dbReference type="RuleBase" id="RU003456"/>
    </source>
</evidence>
<comment type="subunit">
    <text evidence="3">NDH-1 is composed of 14 different subunits. Subunits NuoB, C, D, E, F, and G constitute the peripheral sector of the complex.</text>
</comment>
<evidence type="ECO:0000259" key="6">
    <source>
        <dbReference type="Pfam" id="PF00329"/>
    </source>
</evidence>
<evidence type="ECO:0000256" key="5">
    <source>
        <dbReference type="RuleBase" id="RU003582"/>
    </source>
</evidence>
<sequence>MYDPASAIKGKQAVFEAHPENTAVKALADLATDAKFDRAELTLTVARENIVAAAKAVQQAGYNFLEDVTAVDWYPSEPRFQISYSILSHKLKERVRLVVRLDGEDAALDSITSVWPSANFYEREVFDLFGVHFGGHPNLRRIMMPEDWKGHPLRKDYPVEGYR</sequence>
<keyword evidence="3 5" id="KW-0874">Quinone</keyword>
<feature type="domain" description="NADH:ubiquinone oxidoreductase 30kDa subunit" evidence="6">
    <location>
        <begin position="43"/>
        <end position="162"/>
    </location>
</feature>
<keyword evidence="3" id="KW-0472">Membrane</keyword>
<dbReference type="HAMAP" id="MF_01357">
    <property type="entry name" value="NDH1_NuoC"/>
    <property type="match status" value="1"/>
</dbReference>
<dbReference type="EC" id="7.1.1.-" evidence="3"/>
<dbReference type="Pfam" id="PF00329">
    <property type="entry name" value="Complex1_30kDa"/>
    <property type="match status" value="1"/>
</dbReference>
<evidence type="ECO:0000313" key="8">
    <source>
        <dbReference type="Proteomes" id="UP000568106"/>
    </source>
</evidence>
<evidence type="ECO:0000256" key="1">
    <source>
        <dbReference type="ARBA" id="ARBA00007569"/>
    </source>
</evidence>
<dbReference type="GO" id="GO:0048038">
    <property type="term" value="F:quinone binding"/>
    <property type="evidence" value="ECO:0007669"/>
    <property type="project" value="UniProtKB-KW"/>
</dbReference>
<dbReference type="PANTHER" id="PTHR10884:SF14">
    <property type="entry name" value="NADH DEHYDROGENASE [UBIQUINONE] IRON-SULFUR PROTEIN 3, MITOCHONDRIAL"/>
    <property type="match status" value="1"/>
</dbReference>
<keyword evidence="8" id="KW-1185">Reference proteome</keyword>
<accession>A0A7W8MQI5</accession>
<evidence type="ECO:0000256" key="3">
    <source>
        <dbReference type="HAMAP-Rule" id="MF_01357"/>
    </source>
</evidence>
<comment type="catalytic activity">
    <reaction evidence="3 5">
        <text>a quinone + NADH + 5 H(+)(in) = a quinol + NAD(+) + 4 H(+)(out)</text>
        <dbReference type="Rhea" id="RHEA:57888"/>
        <dbReference type="ChEBI" id="CHEBI:15378"/>
        <dbReference type="ChEBI" id="CHEBI:24646"/>
        <dbReference type="ChEBI" id="CHEBI:57540"/>
        <dbReference type="ChEBI" id="CHEBI:57945"/>
        <dbReference type="ChEBI" id="CHEBI:132124"/>
    </reaction>
</comment>
<comment type="similarity">
    <text evidence="1 3 4">Belongs to the complex I 30 kDa subunit family.</text>
</comment>
<keyword evidence="3" id="KW-0830">Ubiquinone</keyword>
<dbReference type="InterPro" id="IPR020396">
    <property type="entry name" value="NADH_UbQ_OxRdtase_CS"/>
</dbReference>
<dbReference type="InterPro" id="IPR001268">
    <property type="entry name" value="NADH_UbQ_OxRdtase_30kDa_su"/>
</dbReference>
<evidence type="ECO:0000313" key="7">
    <source>
        <dbReference type="EMBL" id="MBB5316287.1"/>
    </source>
</evidence>
<gene>
    <name evidence="3" type="primary">nuoC</name>
    <name evidence="7" type="ORF">HDF09_000937</name>
</gene>
<comment type="function">
    <text evidence="3">NDH-1 shuttles electrons from NADH, via FMN and iron-sulfur (Fe-S) centers, to quinones in the respiratory chain. The immediate electron acceptor for the enzyme in this species is believed to be ubiquinone. Couples the redox reaction to proton translocation (for every two electrons transferred, four hydrogen ions are translocated across the cytoplasmic membrane), and thus conserves the redox energy in a proton gradient.</text>
</comment>
<reference evidence="7" key="1">
    <citation type="submission" date="2020-08" db="EMBL/GenBank/DDBJ databases">
        <title>Genomic Encyclopedia of Type Strains, Phase IV (KMG-V): Genome sequencing to study the core and pangenomes of soil and plant-associated prokaryotes.</title>
        <authorList>
            <person name="Whitman W."/>
        </authorList>
    </citation>
    <scope>NUCLEOTIDE SEQUENCE [LARGE SCALE GENOMIC DNA]</scope>
    <source>
        <strain evidence="7">M8UP27</strain>
    </source>
</reference>
<evidence type="ECO:0000256" key="2">
    <source>
        <dbReference type="ARBA" id="ARBA00022448"/>
    </source>
</evidence>
<proteinExistence type="inferred from homology"/>